<dbReference type="EMBL" id="QUAH01000002">
    <property type="protein sequence ID" value="RFT16778.1"/>
    <property type="molecule type" value="Genomic_DNA"/>
</dbReference>
<sequence length="377" mass="42886">MKKAIIIISILVSLFMFVIGRLKLFPVEKTTTGGVLKPWDAVEIQSQQKSKRVFSSSEPALLAEFDLDKLDNPPLHPTFVKFDQNGLLYFYDFKAGLIHKIKFSGDYKKIDHSVIGKGLGRGPGEITRLLDFKIFKDRLYLLDEGKGGLEVYSTSGEYINTIRPSNGYIPRMFTIDESELIIETLVPAETLFYAYDLSGKFKGPFGDYIEKNAKENMVYQDNFLSEMFSGNCFLYMPRFFGFIAMYKDKQPFLVKETIDGLRAGKKNIPVNKAVAAGITAQIVQRNMDTVYQYSLFGDILLVRAYDYKEETSFWDIYNVRNLDYLISVRNRPRGSSFAMHGEKVAVLLETDTGFKLLIYDIGSIIKEATRNAGKDAE</sequence>
<dbReference type="SUPFAM" id="SSF63825">
    <property type="entry name" value="YWTD domain"/>
    <property type="match status" value="1"/>
</dbReference>
<gene>
    <name evidence="1" type="ORF">OP8BY_1391</name>
</gene>
<evidence type="ECO:0008006" key="3">
    <source>
        <dbReference type="Google" id="ProtNLM"/>
    </source>
</evidence>
<reference evidence="1 2" key="1">
    <citation type="submission" date="2018-08" db="EMBL/GenBank/DDBJ databases">
        <title>Genome analysis of the thermophilic bacterium of the candidate phylum Aminicenantes from deep subsurface aquifer revealed its physiology and ecological role.</title>
        <authorList>
            <person name="Kadnikov V.V."/>
            <person name="Mardanov A.V."/>
            <person name="Beletsky A.V."/>
            <person name="Karnachuk O.V."/>
            <person name="Ravin N.V."/>
        </authorList>
    </citation>
    <scope>NUCLEOTIDE SEQUENCE [LARGE SCALE GENOMIC DNA]</scope>
    <source>
        <strain evidence="1">BY38</strain>
    </source>
</reference>
<proteinExistence type="predicted"/>
<evidence type="ECO:0000313" key="1">
    <source>
        <dbReference type="EMBL" id="RFT16778.1"/>
    </source>
</evidence>
<dbReference type="Proteomes" id="UP000257323">
    <property type="component" value="Unassembled WGS sequence"/>
</dbReference>
<name>A0A3E2BPY5_9BACT</name>
<accession>A0A3E2BPY5</accession>
<organism evidence="1 2">
    <name type="scientific">Candidatus Saccharicenans subterraneus</name>
    <dbReference type="NCBI Taxonomy" id="2508984"/>
    <lineage>
        <taxon>Bacteria</taxon>
        <taxon>Candidatus Aminicenantota</taxon>
        <taxon>Candidatus Aminicenantia</taxon>
        <taxon>Candidatus Aminicenantales</taxon>
        <taxon>Candidatus Saccharicenantaceae</taxon>
        <taxon>Candidatus Saccharicenans</taxon>
    </lineage>
</organism>
<comment type="caution">
    <text evidence="1">The sequence shown here is derived from an EMBL/GenBank/DDBJ whole genome shotgun (WGS) entry which is preliminary data.</text>
</comment>
<evidence type="ECO:0000313" key="2">
    <source>
        <dbReference type="Proteomes" id="UP000257323"/>
    </source>
</evidence>
<dbReference type="AlphaFoldDB" id="A0A3E2BPY5"/>
<protein>
    <recommendedName>
        <fullName evidence="3">6-bladed beta-propeller</fullName>
    </recommendedName>
</protein>